<dbReference type="Pfam" id="PF02518">
    <property type="entry name" value="HATPase_c"/>
    <property type="match status" value="1"/>
</dbReference>
<dbReference type="EMBL" id="FMYO01000002">
    <property type="protein sequence ID" value="SDB99461.1"/>
    <property type="molecule type" value="Genomic_DNA"/>
</dbReference>
<feature type="transmembrane region" description="Helical" evidence="4">
    <location>
        <begin position="80"/>
        <end position="97"/>
    </location>
</feature>
<dbReference type="EC" id="2.7.13.3" evidence="2"/>
<dbReference type="Gene3D" id="1.10.287.130">
    <property type="match status" value="1"/>
</dbReference>
<dbReference type="InterPro" id="IPR005467">
    <property type="entry name" value="His_kinase_dom"/>
</dbReference>
<organism evidence="6 7">
    <name type="scientific">Acinetobacter kookii</name>
    <dbReference type="NCBI Taxonomy" id="1226327"/>
    <lineage>
        <taxon>Bacteria</taxon>
        <taxon>Pseudomonadati</taxon>
        <taxon>Pseudomonadota</taxon>
        <taxon>Gammaproteobacteria</taxon>
        <taxon>Moraxellales</taxon>
        <taxon>Moraxellaceae</taxon>
        <taxon>Acinetobacter</taxon>
    </lineage>
</organism>
<dbReference type="InterPro" id="IPR036097">
    <property type="entry name" value="HisK_dim/P_sf"/>
</dbReference>
<dbReference type="PROSITE" id="PS50109">
    <property type="entry name" value="HIS_KIN"/>
    <property type="match status" value="1"/>
</dbReference>
<keyword evidence="6" id="KW-0808">Transferase</keyword>
<dbReference type="RefSeq" id="WP_092819205.1">
    <property type="nucleotide sequence ID" value="NZ_BAABKJ010000001.1"/>
</dbReference>
<dbReference type="OrthoDB" id="9815750at2"/>
<proteinExistence type="predicted"/>
<evidence type="ECO:0000256" key="1">
    <source>
        <dbReference type="ARBA" id="ARBA00000085"/>
    </source>
</evidence>
<dbReference type="PANTHER" id="PTHR43065">
    <property type="entry name" value="SENSOR HISTIDINE KINASE"/>
    <property type="match status" value="1"/>
</dbReference>
<dbReference type="GO" id="GO:0000155">
    <property type="term" value="F:phosphorelay sensor kinase activity"/>
    <property type="evidence" value="ECO:0007669"/>
    <property type="project" value="InterPro"/>
</dbReference>
<dbReference type="Pfam" id="PF00512">
    <property type="entry name" value="HisKA"/>
    <property type="match status" value="1"/>
</dbReference>
<feature type="transmembrane region" description="Helical" evidence="4">
    <location>
        <begin position="127"/>
        <end position="146"/>
    </location>
</feature>
<feature type="transmembrane region" description="Helical" evidence="4">
    <location>
        <begin position="158"/>
        <end position="175"/>
    </location>
</feature>
<dbReference type="STRING" id="1226327.SAMN05421732_102274"/>
<reference evidence="7" key="1">
    <citation type="submission" date="2016-09" db="EMBL/GenBank/DDBJ databases">
        <authorList>
            <person name="Varghese N."/>
            <person name="Submissions S."/>
        </authorList>
    </citation>
    <scope>NUCLEOTIDE SEQUENCE [LARGE SCALE GENOMIC DNA]</scope>
    <source>
        <strain evidence="7">ANC 4667</strain>
    </source>
</reference>
<evidence type="ECO:0000256" key="3">
    <source>
        <dbReference type="ARBA" id="ARBA00022553"/>
    </source>
</evidence>
<dbReference type="Gene3D" id="3.30.565.10">
    <property type="entry name" value="Histidine kinase-like ATPase, C-terminal domain"/>
    <property type="match status" value="1"/>
</dbReference>
<dbReference type="SUPFAM" id="SSF47384">
    <property type="entry name" value="Homodimeric domain of signal transducing histidine kinase"/>
    <property type="match status" value="1"/>
</dbReference>
<dbReference type="PRINTS" id="PR00344">
    <property type="entry name" value="BCTRLSENSOR"/>
</dbReference>
<keyword evidence="4" id="KW-0812">Transmembrane</keyword>
<dbReference type="InterPro" id="IPR036890">
    <property type="entry name" value="HATPase_C_sf"/>
</dbReference>
<feature type="domain" description="Histidine kinase" evidence="5">
    <location>
        <begin position="319"/>
        <end position="515"/>
    </location>
</feature>
<evidence type="ECO:0000259" key="5">
    <source>
        <dbReference type="PROSITE" id="PS50109"/>
    </source>
</evidence>
<keyword evidence="3" id="KW-0597">Phosphoprotein</keyword>
<dbReference type="SMART" id="SM00388">
    <property type="entry name" value="HisKA"/>
    <property type="match status" value="1"/>
</dbReference>
<dbReference type="InterPro" id="IPR004358">
    <property type="entry name" value="Sig_transdc_His_kin-like_C"/>
</dbReference>
<dbReference type="InterPro" id="IPR003594">
    <property type="entry name" value="HATPase_dom"/>
</dbReference>
<comment type="catalytic activity">
    <reaction evidence="1">
        <text>ATP + protein L-histidine = ADP + protein N-phospho-L-histidine.</text>
        <dbReference type="EC" id="2.7.13.3"/>
    </reaction>
</comment>
<dbReference type="Gene3D" id="3.30.450.20">
    <property type="entry name" value="PAS domain"/>
    <property type="match status" value="1"/>
</dbReference>
<dbReference type="PANTHER" id="PTHR43065:SF52">
    <property type="entry name" value="SENSOR PROTEIN KINASE PILS"/>
    <property type="match status" value="1"/>
</dbReference>
<protein>
    <recommendedName>
        <fullName evidence="2">histidine kinase</fullName>
        <ecNumber evidence="2">2.7.13.3</ecNumber>
    </recommendedName>
</protein>
<gene>
    <name evidence="6" type="ORF">SAMN05421732_102274</name>
</gene>
<evidence type="ECO:0000256" key="2">
    <source>
        <dbReference type="ARBA" id="ARBA00012438"/>
    </source>
</evidence>
<feature type="transmembrane region" description="Helical" evidence="4">
    <location>
        <begin position="21"/>
        <end position="38"/>
    </location>
</feature>
<dbReference type="InterPro" id="IPR035965">
    <property type="entry name" value="PAS-like_dom_sf"/>
</dbReference>
<keyword evidence="7" id="KW-1185">Reference proteome</keyword>
<feature type="transmembrane region" description="Helical" evidence="4">
    <location>
        <begin position="50"/>
        <end position="68"/>
    </location>
</feature>
<sequence>MTQPTQTFEFNQYHLGIWYSTYRLIIATSLLLIFLLTYQRLNTDYHYPQLYLYALIGYVSISCIQLITLKSIRLKITQQLPLLFVVDVIALSLLTLAVDGPNLQLSLLFVITIFAASLLLNAKKALIITLIAVISVIYQLFIGSIFDFSSLNNIGNSAVLAFLFLVVYGSGQIAVKRFQILENLNFSQSLELNRLQNLNRYILEQIELGYLVLDENCHIVLSNPAACLLLGIPPLYAYDKYPLYKAQPDLFELLKFDQLQDGEKFQFESQLSHYHMHIEVQKLMVPQQTLTLLVLQDATKLNQRVQQLKLAALGQLSASIAHEIRNPLAAIVQANELLSDSDPHQQATLSRMISKQTQRIDRIIQDTLNMVRNKETHPSTIELKQFIPLLIQEDLADIATQIKYTVHSNIFVHFDEAQLRQVLINLIRNAIRHNSPEHSHIELNVNLHEANVRIDVRDFGAGVASKDLANLFQPFFSTEITGTGLGLYLSHSFCEANQAKLNYVKQEQGACFRIECLRVAL</sequence>
<dbReference type="CDD" id="cd00082">
    <property type="entry name" value="HisKA"/>
    <property type="match status" value="1"/>
</dbReference>
<dbReference type="InterPro" id="IPR003661">
    <property type="entry name" value="HisK_dim/P_dom"/>
</dbReference>
<dbReference type="SUPFAM" id="SSF55785">
    <property type="entry name" value="PYP-like sensor domain (PAS domain)"/>
    <property type="match status" value="1"/>
</dbReference>
<dbReference type="Proteomes" id="UP000243468">
    <property type="component" value="Unassembled WGS sequence"/>
</dbReference>
<dbReference type="SMART" id="SM00387">
    <property type="entry name" value="HATPase_c"/>
    <property type="match status" value="1"/>
</dbReference>
<keyword evidence="4" id="KW-1133">Transmembrane helix</keyword>
<accession>A0A1G6HZ16</accession>
<evidence type="ECO:0000256" key="4">
    <source>
        <dbReference type="SAM" id="Phobius"/>
    </source>
</evidence>
<dbReference type="Pfam" id="PF25323">
    <property type="entry name" value="6TM_PilS"/>
    <property type="match status" value="1"/>
</dbReference>
<evidence type="ECO:0000313" key="6">
    <source>
        <dbReference type="EMBL" id="SDB99461.1"/>
    </source>
</evidence>
<evidence type="ECO:0000313" key="7">
    <source>
        <dbReference type="Proteomes" id="UP000243468"/>
    </source>
</evidence>
<keyword evidence="4" id="KW-0472">Membrane</keyword>
<keyword evidence="6" id="KW-0418">Kinase</keyword>
<dbReference type="AlphaFoldDB" id="A0A1G6HZ16"/>
<dbReference type="CDD" id="cd00075">
    <property type="entry name" value="HATPase"/>
    <property type="match status" value="1"/>
</dbReference>
<name>A0A1G6HZ16_9GAMM</name>
<feature type="transmembrane region" description="Helical" evidence="4">
    <location>
        <begin position="103"/>
        <end position="120"/>
    </location>
</feature>
<dbReference type="SUPFAM" id="SSF55874">
    <property type="entry name" value="ATPase domain of HSP90 chaperone/DNA topoisomerase II/histidine kinase"/>
    <property type="match status" value="1"/>
</dbReference>